<proteinExistence type="predicted"/>
<keyword evidence="6" id="KW-0256">Endoplasmic reticulum</keyword>
<organism evidence="10 11">
    <name type="scientific">Sphingomonas melonis</name>
    <dbReference type="NCBI Taxonomy" id="152682"/>
    <lineage>
        <taxon>Bacteria</taxon>
        <taxon>Pseudomonadati</taxon>
        <taxon>Pseudomonadota</taxon>
        <taxon>Alphaproteobacteria</taxon>
        <taxon>Sphingomonadales</taxon>
        <taxon>Sphingomonadaceae</taxon>
        <taxon>Sphingomonas</taxon>
    </lineage>
</organism>
<evidence type="ECO:0000313" key="10">
    <source>
        <dbReference type="EMBL" id="KIU27363.1"/>
    </source>
</evidence>
<evidence type="ECO:0008006" key="12">
    <source>
        <dbReference type="Google" id="ProtNLM"/>
    </source>
</evidence>
<reference evidence="10 11" key="1">
    <citation type="submission" date="2015-01" db="EMBL/GenBank/DDBJ databases">
        <title>Genome of Sphingomonas taxi strain 30a.</title>
        <authorList>
            <person name="Eevers N."/>
            <person name="Van Hamme J."/>
            <person name="Bottos E."/>
            <person name="Weyens N."/>
            <person name="Vangronsveld J."/>
        </authorList>
    </citation>
    <scope>NUCLEOTIDE SEQUENCE [LARGE SCALE GENOMIC DNA]</scope>
    <source>
        <strain evidence="10 11">30a</strain>
    </source>
</reference>
<feature type="transmembrane region" description="Helical" evidence="9">
    <location>
        <begin position="311"/>
        <end position="327"/>
    </location>
</feature>
<dbReference type="Pfam" id="PF03901">
    <property type="entry name" value="Glyco_transf_22"/>
    <property type="match status" value="1"/>
</dbReference>
<dbReference type="PANTHER" id="PTHR22760">
    <property type="entry name" value="GLYCOSYLTRANSFERASE"/>
    <property type="match status" value="1"/>
</dbReference>
<keyword evidence="7 9" id="KW-1133">Transmembrane helix</keyword>
<evidence type="ECO:0000256" key="6">
    <source>
        <dbReference type="ARBA" id="ARBA00022824"/>
    </source>
</evidence>
<evidence type="ECO:0000313" key="11">
    <source>
        <dbReference type="Proteomes" id="UP000033203"/>
    </source>
</evidence>
<feature type="transmembrane region" description="Helical" evidence="9">
    <location>
        <begin position="367"/>
        <end position="386"/>
    </location>
</feature>
<gene>
    <name evidence="10" type="ORF">SR41_10575</name>
</gene>
<feature type="transmembrane region" description="Helical" evidence="9">
    <location>
        <begin position="115"/>
        <end position="133"/>
    </location>
</feature>
<sequence>MTAAIHARDMAATRDAALRGPGLYAAIEQVVLARPLAWLMLIGAMLRIWAALTPGFHHPDAIYQYLEPAHRLLTGEGVITWEWRTGIRSWMLPALLAIPLGIGEAIDPNGLLPMILPRFATAAASLGIIWAAWDIGRRHSATTGVLAGVVAATWFEIVFFAAETLAEPIAVTAFLPAAALLTARHAGPRRIAAAGALFAFAALARPHYAPAAAVLVLVEWRRDLFDGKRWAMLLAGALAVAAASAIVDAARGLMPFAWILGNFEQNIVHNVSARYGTFPALSYVAWFMEVWSWWMVPAVVGILYGWRQAPGLLAAAAVTLVIHSLIPHKEYRFIFLAFTVLVILAALGWGEIIALARARLSQGQARAVTVGVFAAFALASIGLAQGKLAPNQLAPNADGWRTFAYLRADPAVCGVALVKPASFAVLPGAVALRRGTPISMFWTGDSAHPADRPMANALAHQAGFNRIVTATQGTLRVPAGWRVDHCEQSWNIRMCVLARSGGCTGASESPFLINRAMARTGL</sequence>
<dbReference type="GO" id="GO:0000030">
    <property type="term" value="F:mannosyltransferase activity"/>
    <property type="evidence" value="ECO:0007669"/>
    <property type="project" value="TreeGrafter"/>
</dbReference>
<evidence type="ECO:0000256" key="4">
    <source>
        <dbReference type="ARBA" id="ARBA00022679"/>
    </source>
</evidence>
<dbReference type="Proteomes" id="UP000033203">
    <property type="component" value="Unassembled WGS sequence"/>
</dbReference>
<feature type="transmembrane region" description="Helical" evidence="9">
    <location>
        <begin position="280"/>
        <end position="304"/>
    </location>
</feature>
<evidence type="ECO:0000256" key="8">
    <source>
        <dbReference type="ARBA" id="ARBA00023136"/>
    </source>
</evidence>
<feature type="transmembrane region" description="Helical" evidence="9">
    <location>
        <begin position="193"/>
        <end position="218"/>
    </location>
</feature>
<comment type="caution">
    <text evidence="10">The sequence shown here is derived from an EMBL/GenBank/DDBJ whole genome shotgun (WGS) entry which is preliminary data.</text>
</comment>
<feature type="transmembrane region" description="Helical" evidence="9">
    <location>
        <begin position="145"/>
        <end position="162"/>
    </location>
</feature>
<dbReference type="InterPro" id="IPR005599">
    <property type="entry name" value="GPI_mannosylTrfase"/>
</dbReference>
<keyword evidence="3" id="KW-0328">Glycosyltransferase</keyword>
<name>A0A0D1K1I1_9SPHN</name>
<dbReference type="AlphaFoldDB" id="A0A0D1K1I1"/>
<evidence type="ECO:0000256" key="3">
    <source>
        <dbReference type="ARBA" id="ARBA00022676"/>
    </source>
</evidence>
<dbReference type="EMBL" id="JXTP01000048">
    <property type="protein sequence ID" value="KIU27363.1"/>
    <property type="molecule type" value="Genomic_DNA"/>
</dbReference>
<accession>A0A0D1K1I1</accession>
<dbReference type="GO" id="GO:0012505">
    <property type="term" value="C:endomembrane system"/>
    <property type="evidence" value="ECO:0007669"/>
    <property type="project" value="UniProtKB-SubCell"/>
</dbReference>
<dbReference type="PATRIC" id="fig|1549858.7.peg.1479"/>
<evidence type="ECO:0000256" key="9">
    <source>
        <dbReference type="SAM" id="Phobius"/>
    </source>
</evidence>
<evidence type="ECO:0000256" key="1">
    <source>
        <dbReference type="ARBA" id="ARBA00004127"/>
    </source>
</evidence>
<keyword evidence="4" id="KW-0808">Transferase</keyword>
<keyword evidence="5 9" id="KW-0812">Transmembrane</keyword>
<evidence type="ECO:0000256" key="5">
    <source>
        <dbReference type="ARBA" id="ARBA00022692"/>
    </source>
</evidence>
<evidence type="ECO:0000256" key="2">
    <source>
        <dbReference type="ARBA" id="ARBA00004586"/>
    </source>
</evidence>
<protein>
    <recommendedName>
        <fullName evidence="12">Mannosyltransferase</fullName>
    </recommendedName>
</protein>
<feature type="transmembrane region" description="Helical" evidence="9">
    <location>
        <begin position="36"/>
        <end position="56"/>
    </location>
</feature>
<feature type="transmembrane region" description="Helical" evidence="9">
    <location>
        <begin position="230"/>
        <end position="260"/>
    </location>
</feature>
<feature type="transmembrane region" description="Helical" evidence="9">
    <location>
        <begin position="333"/>
        <end position="355"/>
    </location>
</feature>
<comment type="subcellular location">
    <subcellularLocation>
        <location evidence="1">Endomembrane system</location>
        <topology evidence="1">Multi-pass membrane protein</topology>
    </subcellularLocation>
    <subcellularLocation>
        <location evidence="2">Endoplasmic reticulum membrane</location>
    </subcellularLocation>
</comment>
<keyword evidence="8 9" id="KW-0472">Membrane</keyword>
<evidence type="ECO:0000256" key="7">
    <source>
        <dbReference type="ARBA" id="ARBA00022989"/>
    </source>
</evidence>